<feature type="region of interest" description="Disordered" evidence="1">
    <location>
        <begin position="196"/>
        <end position="216"/>
    </location>
</feature>
<accession>A0A2Z6ZY73</accession>
<evidence type="ECO:0000313" key="2">
    <source>
        <dbReference type="EMBL" id="KZV14204.1"/>
    </source>
</evidence>
<sequence>MSLLNVCQMREYLGNIQRPSGFDGSLSMVDFLSRGRVAKLDALHPEVRGELKVLLEALVWSGEAANRLTQAHNEIVMTRCSMDWVLNRHNELMRQLESCELRGMRRRTRSQRSEEENKGLQAEVKRLQGEVETSWRLGKEKFLKSEEFETLCSEKASVYFEHGFNGCLAKFKANGYSEDDLPDLVLDMVQELDDMPKEGEMVEEDSSGPKAAHPDV</sequence>
<protein>
    <submittedName>
        <fullName evidence="2">Uncharacterized protein</fullName>
    </submittedName>
</protein>
<keyword evidence="3" id="KW-1185">Reference proteome</keyword>
<dbReference type="EMBL" id="KV021355">
    <property type="protein sequence ID" value="KZV14204.1"/>
    <property type="molecule type" value="Genomic_DNA"/>
</dbReference>
<evidence type="ECO:0000313" key="3">
    <source>
        <dbReference type="Proteomes" id="UP000250235"/>
    </source>
</evidence>
<reference evidence="2 3" key="1">
    <citation type="journal article" date="2015" name="Proc. Natl. Acad. Sci. U.S.A.">
        <title>The resurrection genome of Boea hygrometrica: A blueprint for survival of dehydration.</title>
        <authorList>
            <person name="Xiao L."/>
            <person name="Yang G."/>
            <person name="Zhang L."/>
            <person name="Yang X."/>
            <person name="Zhao S."/>
            <person name="Ji Z."/>
            <person name="Zhou Q."/>
            <person name="Hu M."/>
            <person name="Wang Y."/>
            <person name="Chen M."/>
            <person name="Xu Y."/>
            <person name="Jin H."/>
            <person name="Xiao X."/>
            <person name="Hu G."/>
            <person name="Bao F."/>
            <person name="Hu Y."/>
            <person name="Wan P."/>
            <person name="Li L."/>
            <person name="Deng X."/>
            <person name="Kuang T."/>
            <person name="Xiang C."/>
            <person name="Zhu J.K."/>
            <person name="Oliver M.J."/>
            <person name="He Y."/>
        </authorList>
    </citation>
    <scope>NUCLEOTIDE SEQUENCE [LARGE SCALE GENOMIC DNA]</scope>
    <source>
        <strain evidence="3">cv. XS01</strain>
    </source>
</reference>
<evidence type="ECO:0000256" key="1">
    <source>
        <dbReference type="SAM" id="MobiDB-lite"/>
    </source>
</evidence>
<dbReference type="Proteomes" id="UP000250235">
    <property type="component" value="Unassembled WGS sequence"/>
</dbReference>
<gene>
    <name evidence="2" type="ORF">F511_44206</name>
</gene>
<proteinExistence type="predicted"/>
<dbReference type="AlphaFoldDB" id="A0A2Z6ZY73"/>
<name>A0A2Z6ZY73_9LAMI</name>
<organism evidence="2 3">
    <name type="scientific">Dorcoceras hygrometricum</name>
    <dbReference type="NCBI Taxonomy" id="472368"/>
    <lineage>
        <taxon>Eukaryota</taxon>
        <taxon>Viridiplantae</taxon>
        <taxon>Streptophyta</taxon>
        <taxon>Embryophyta</taxon>
        <taxon>Tracheophyta</taxon>
        <taxon>Spermatophyta</taxon>
        <taxon>Magnoliopsida</taxon>
        <taxon>eudicotyledons</taxon>
        <taxon>Gunneridae</taxon>
        <taxon>Pentapetalae</taxon>
        <taxon>asterids</taxon>
        <taxon>lamiids</taxon>
        <taxon>Lamiales</taxon>
        <taxon>Gesneriaceae</taxon>
        <taxon>Didymocarpoideae</taxon>
        <taxon>Trichosporeae</taxon>
        <taxon>Loxocarpinae</taxon>
        <taxon>Dorcoceras</taxon>
    </lineage>
</organism>